<evidence type="ECO:0000313" key="2">
    <source>
        <dbReference type="EMBL" id="MFD1526236.1"/>
    </source>
</evidence>
<dbReference type="InterPro" id="IPR058270">
    <property type="entry name" value="DUF7964"/>
</dbReference>
<accession>A0ABD6B5I5</accession>
<dbReference type="RefSeq" id="WP_379732626.1">
    <property type="nucleotide sequence ID" value="NZ_JBHSWZ010000377.1"/>
</dbReference>
<keyword evidence="3" id="KW-1185">Reference proteome</keyword>
<dbReference type="AlphaFoldDB" id="A0ABD6B5I5"/>
<sequence length="95" mass="10118">MSVLDSLPDRPLTDAELASLNHSDALDIAVDVADREGAGAGAIAGLLLATEDWVKGLVYERDGWRVVETEALGDGENERYEGMQTCESAVRAALD</sequence>
<protein>
    <recommendedName>
        <fullName evidence="1">DUF7964 domain-containing protein</fullName>
    </recommendedName>
</protein>
<evidence type="ECO:0000313" key="3">
    <source>
        <dbReference type="Proteomes" id="UP001597111"/>
    </source>
</evidence>
<comment type="caution">
    <text evidence="2">The sequence shown here is derived from an EMBL/GenBank/DDBJ whole genome shotgun (WGS) entry which is preliminary data.</text>
</comment>
<feature type="domain" description="DUF7964" evidence="1">
    <location>
        <begin position="3"/>
        <end position="92"/>
    </location>
</feature>
<dbReference type="Proteomes" id="UP001597111">
    <property type="component" value="Unassembled WGS sequence"/>
</dbReference>
<dbReference type="EMBL" id="JBHUDH010000077">
    <property type="protein sequence ID" value="MFD1526236.1"/>
    <property type="molecule type" value="Genomic_DNA"/>
</dbReference>
<organism evidence="2 3">
    <name type="scientific">Halolamina salina</name>
    <dbReference type="NCBI Taxonomy" id="1220023"/>
    <lineage>
        <taxon>Archaea</taxon>
        <taxon>Methanobacteriati</taxon>
        <taxon>Methanobacteriota</taxon>
        <taxon>Stenosarchaea group</taxon>
        <taxon>Halobacteria</taxon>
        <taxon>Halobacteriales</taxon>
        <taxon>Haloferacaceae</taxon>
    </lineage>
</organism>
<evidence type="ECO:0000259" key="1">
    <source>
        <dbReference type="Pfam" id="PF25912"/>
    </source>
</evidence>
<reference evidence="2 3" key="1">
    <citation type="journal article" date="2019" name="Int. J. Syst. Evol. Microbiol.">
        <title>The Global Catalogue of Microorganisms (GCM) 10K type strain sequencing project: providing services to taxonomists for standard genome sequencing and annotation.</title>
        <authorList>
            <consortium name="The Broad Institute Genomics Platform"/>
            <consortium name="The Broad Institute Genome Sequencing Center for Infectious Disease"/>
            <person name="Wu L."/>
            <person name="Ma J."/>
        </authorList>
    </citation>
    <scope>NUCLEOTIDE SEQUENCE [LARGE SCALE GENOMIC DNA]</scope>
    <source>
        <strain evidence="2 3">CGMCC 1.12285</strain>
    </source>
</reference>
<name>A0ABD6B5I5_9EURY</name>
<gene>
    <name evidence="2" type="ORF">ACFR9S_07965</name>
</gene>
<proteinExistence type="predicted"/>
<dbReference type="Pfam" id="PF25912">
    <property type="entry name" value="DUF7964"/>
    <property type="match status" value="1"/>
</dbReference>